<evidence type="ECO:0000256" key="1">
    <source>
        <dbReference type="SAM" id="SignalP"/>
    </source>
</evidence>
<dbReference type="AlphaFoldDB" id="A0A0F0IIM4"/>
<accession>A0A0F0IIM4</accession>
<dbReference type="Proteomes" id="UP000033540">
    <property type="component" value="Unassembled WGS sequence"/>
</dbReference>
<evidence type="ECO:0008006" key="4">
    <source>
        <dbReference type="Google" id="ProtNLM"/>
    </source>
</evidence>
<dbReference type="OrthoDB" id="10562084at2759"/>
<evidence type="ECO:0000313" key="2">
    <source>
        <dbReference type="EMBL" id="KJK66587.1"/>
    </source>
</evidence>
<sequence length="148" mass="14885">MQFRSVIALLAFATAVTAAPCDSCDGGDSGDSGDSGKCSPNQELKCCTGLTNGLNLNILPALCLPLLANCNNQAACCEANGVRTPELSHHPALSSSHFATASNDTRAMSGGEGMGDSVNGYVLLRLGGGSVLPASRCTGIVLGPRSGN</sequence>
<organism evidence="2 3">
    <name type="scientific">Aspergillus parasiticus (strain ATCC 56775 / NRRL 5862 / SRRC 143 / SU-1)</name>
    <dbReference type="NCBI Taxonomy" id="1403190"/>
    <lineage>
        <taxon>Eukaryota</taxon>
        <taxon>Fungi</taxon>
        <taxon>Dikarya</taxon>
        <taxon>Ascomycota</taxon>
        <taxon>Pezizomycotina</taxon>
        <taxon>Eurotiomycetes</taxon>
        <taxon>Eurotiomycetidae</taxon>
        <taxon>Eurotiales</taxon>
        <taxon>Aspergillaceae</taxon>
        <taxon>Aspergillus</taxon>
        <taxon>Aspergillus subgen. Circumdati</taxon>
    </lineage>
</organism>
<feature type="signal peptide" evidence="1">
    <location>
        <begin position="1"/>
        <end position="18"/>
    </location>
</feature>
<reference evidence="2 3" key="1">
    <citation type="submission" date="2015-02" db="EMBL/GenBank/DDBJ databases">
        <title>Draft genome sequence of Aspergillus parasiticus SU-1.</title>
        <authorList>
            <person name="Yu J."/>
            <person name="Fedorova N."/>
            <person name="Yin Y."/>
            <person name="Losada L."/>
            <person name="Zafar N."/>
            <person name="Taujale R."/>
            <person name="Ehrlich K.C."/>
            <person name="Bhatnagar D."/>
            <person name="Cleveland T.E."/>
            <person name="Bennett J.W."/>
            <person name="Nierman W.C."/>
        </authorList>
    </citation>
    <scope>NUCLEOTIDE SEQUENCE [LARGE SCALE GENOMIC DNA]</scope>
    <source>
        <strain evidence="3">ATCC 56775 / NRRL 5862 / SRRC 143 / SU-1</strain>
    </source>
</reference>
<proteinExistence type="predicted"/>
<name>A0A0F0IIM4_ASPPU</name>
<feature type="chain" id="PRO_5002443282" description="Hydrophobin" evidence="1">
    <location>
        <begin position="19"/>
        <end position="148"/>
    </location>
</feature>
<gene>
    <name evidence="2" type="ORF">P875_00128039</name>
</gene>
<protein>
    <recommendedName>
        <fullName evidence="4">Hydrophobin</fullName>
    </recommendedName>
</protein>
<comment type="caution">
    <text evidence="2">The sequence shown here is derived from an EMBL/GenBank/DDBJ whole genome shotgun (WGS) entry which is preliminary data.</text>
</comment>
<dbReference type="EMBL" id="JZEE01000238">
    <property type="protein sequence ID" value="KJK66587.1"/>
    <property type="molecule type" value="Genomic_DNA"/>
</dbReference>
<keyword evidence="1" id="KW-0732">Signal</keyword>
<evidence type="ECO:0000313" key="3">
    <source>
        <dbReference type="Proteomes" id="UP000033540"/>
    </source>
</evidence>